<dbReference type="EMBL" id="GEGO01002426">
    <property type="protein sequence ID" value="JAR92978.1"/>
    <property type="molecule type" value="Transcribed_RNA"/>
</dbReference>
<proteinExistence type="predicted"/>
<dbReference type="AlphaFoldDB" id="A0A147BQE2"/>
<name>A0A147BQE2_IXORI</name>
<feature type="non-terminal residue" evidence="1">
    <location>
        <position position="1"/>
    </location>
</feature>
<sequence length="93" mass="10537">RRSPPTPCLRTDGAWHDRHATRATELFSICDWCVAPVVPERNEKVQLGSTPCVVNEHERTVRATVWRFVAMVTRRSDRLHSFVSVVVAPNATV</sequence>
<accession>A0A147BQE2</accession>
<evidence type="ECO:0000313" key="1">
    <source>
        <dbReference type="EMBL" id="JAR92978.1"/>
    </source>
</evidence>
<reference evidence="1" key="1">
    <citation type="journal article" date="2018" name="PLoS Negl. Trop. Dis.">
        <title>Sialome diversity of ticks revealed by RNAseq of single tick salivary glands.</title>
        <authorList>
            <person name="Perner J."/>
            <person name="Kropackova S."/>
            <person name="Kopacek P."/>
            <person name="Ribeiro J.M."/>
        </authorList>
    </citation>
    <scope>NUCLEOTIDE SEQUENCE</scope>
    <source>
        <strain evidence="1">Siblings of single egg batch collected in Ceske Budejovice</strain>
        <tissue evidence="1">Salivary glands</tissue>
    </source>
</reference>
<organism evidence="1">
    <name type="scientific">Ixodes ricinus</name>
    <name type="common">Common tick</name>
    <name type="synonym">Acarus ricinus</name>
    <dbReference type="NCBI Taxonomy" id="34613"/>
    <lineage>
        <taxon>Eukaryota</taxon>
        <taxon>Metazoa</taxon>
        <taxon>Ecdysozoa</taxon>
        <taxon>Arthropoda</taxon>
        <taxon>Chelicerata</taxon>
        <taxon>Arachnida</taxon>
        <taxon>Acari</taxon>
        <taxon>Parasitiformes</taxon>
        <taxon>Ixodida</taxon>
        <taxon>Ixodoidea</taxon>
        <taxon>Ixodidae</taxon>
        <taxon>Ixodinae</taxon>
        <taxon>Ixodes</taxon>
    </lineage>
</organism>
<protein>
    <submittedName>
        <fullName evidence="1">Uncharacterized protein</fullName>
    </submittedName>
</protein>